<organism evidence="13 14">
    <name type="scientific">Flavipsychrobacter stenotrophus</name>
    <dbReference type="NCBI Taxonomy" id="2077091"/>
    <lineage>
        <taxon>Bacteria</taxon>
        <taxon>Pseudomonadati</taxon>
        <taxon>Bacteroidota</taxon>
        <taxon>Chitinophagia</taxon>
        <taxon>Chitinophagales</taxon>
        <taxon>Chitinophagaceae</taxon>
        <taxon>Flavipsychrobacter</taxon>
    </lineage>
</organism>
<name>A0A2S7SZ74_9BACT</name>
<evidence type="ECO:0000256" key="5">
    <source>
        <dbReference type="ARBA" id="ARBA00022989"/>
    </source>
</evidence>
<dbReference type="InterPro" id="IPR023754">
    <property type="entry name" value="HemeA_Synthase_type2"/>
</dbReference>
<keyword evidence="14" id="KW-1185">Reference proteome</keyword>
<feature type="transmembrane region" description="Helical" evidence="12">
    <location>
        <begin position="9"/>
        <end position="29"/>
    </location>
</feature>
<dbReference type="Pfam" id="PF02628">
    <property type="entry name" value="COX15-CtaA"/>
    <property type="match status" value="1"/>
</dbReference>
<keyword evidence="9 12" id="KW-0472">Membrane</keyword>
<feature type="transmembrane region" description="Helical" evidence="12">
    <location>
        <begin position="290"/>
        <end position="311"/>
    </location>
</feature>
<dbReference type="EMBL" id="PPSL01000002">
    <property type="protein sequence ID" value="PQJ11875.1"/>
    <property type="molecule type" value="Genomic_DNA"/>
</dbReference>
<comment type="cofactor">
    <cofactor evidence="1">
        <name>heme b</name>
        <dbReference type="ChEBI" id="CHEBI:60344"/>
    </cofactor>
</comment>
<evidence type="ECO:0000256" key="2">
    <source>
        <dbReference type="ARBA" id="ARBA00004141"/>
    </source>
</evidence>
<evidence type="ECO:0000313" key="14">
    <source>
        <dbReference type="Proteomes" id="UP000239872"/>
    </source>
</evidence>
<evidence type="ECO:0000256" key="10">
    <source>
        <dbReference type="ARBA" id="ARBA00044501"/>
    </source>
</evidence>
<evidence type="ECO:0000256" key="11">
    <source>
        <dbReference type="ARBA" id="ARBA00048044"/>
    </source>
</evidence>
<dbReference type="PANTHER" id="PTHR23289">
    <property type="entry name" value="CYTOCHROME C OXIDASE ASSEMBLY PROTEIN COX15"/>
    <property type="match status" value="1"/>
</dbReference>
<evidence type="ECO:0000313" key="13">
    <source>
        <dbReference type="EMBL" id="PQJ11875.1"/>
    </source>
</evidence>
<dbReference type="PANTHER" id="PTHR23289:SF2">
    <property type="entry name" value="CYTOCHROME C OXIDASE ASSEMBLY PROTEIN COX15 HOMOLOG"/>
    <property type="match status" value="1"/>
</dbReference>
<feature type="transmembrane region" description="Helical" evidence="12">
    <location>
        <begin position="192"/>
        <end position="212"/>
    </location>
</feature>
<comment type="subcellular location">
    <subcellularLocation>
        <location evidence="2">Membrane</location>
        <topology evidence="2">Multi-pass membrane protein</topology>
    </subcellularLocation>
</comment>
<feature type="transmembrane region" description="Helical" evidence="12">
    <location>
        <begin position="158"/>
        <end position="180"/>
    </location>
</feature>
<sequence length="345" mass="39664">MEQKKKNAVAWWLVAGVIMIIIQTLLGGVTRLTGSGLSITEWKPIMGALPPMNEQEWNKAFDGYKQIGQYKFLNSDFTLHDFKLIFFWEWFHRLWARLLGVVFLIGFAYFLVKQYFSKEMIKPFIILFLLGAMQGLIGWIMVASGLNDENLYVNHIKLSAHFVSAMVLACYTLWFALQLLIPDEKRVVNKNLQNFTIAVILILFVQLTYGAFMAGLKAAMAAATWPTINGMWLPDTLTHNSWINDKINVHFIHRGLAYILLTVIIMWFARTRPTSRFNHLLRRTRLWPMALVTLQVVLGIITVISAPHIVMGKFGLFESLAELHQLVAMFLLMALVVNLYVVKRR</sequence>
<dbReference type="GO" id="GO:0016653">
    <property type="term" value="F:oxidoreductase activity, acting on NAD(P)H, heme protein as acceptor"/>
    <property type="evidence" value="ECO:0007669"/>
    <property type="project" value="TreeGrafter"/>
</dbReference>
<comment type="pathway">
    <text evidence="10">Porphyrin-containing compound metabolism; heme A biosynthesis; heme A from heme O: step 1/1.</text>
</comment>
<comment type="catalytic activity">
    <reaction evidence="11">
        <text>Fe(II)-heme o + 2 A + H2O = Fe(II)-heme a + 2 AH2</text>
        <dbReference type="Rhea" id="RHEA:63388"/>
        <dbReference type="ChEBI" id="CHEBI:13193"/>
        <dbReference type="ChEBI" id="CHEBI:15377"/>
        <dbReference type="ChEBI" id="CHEBI:17499"/>
        <dbReference type="ChEBI" id="CHEBI:60530"/>
        <dbReference type="ChEBI" id="CHEBI:61715"/>
        <dbReference type="EC" id="1.17.99.9"/>
    </reaction>
    <physiologicalReaction direction="left-to-right" evidence="11">
        <dbReference type="Rhea" id="RHEA:63389"/>
    </physiologicalReaction>
</comment>
<evidence type="ECO:0000256" key="8">
    <source>
        <dbReference type="ARBA" id="ARBA00023133"/>
    </source>
</evidence>
<dbReference type="GO" id="GO:0120547">
    <property type="term" value="F:heme A synthase activity"/>
    <property type="evidence" value="ECO:0007669"/>
    <property type="project" value="UniProtKB-EC"/>
</dbReference>
<keyword evidence="8" id="KW-0350">Heme biosynthesis</keyword>
<keyword evidence="6" id="KW-0560">Oxidoreductase</keyword>
<dbReference type="Proteomes" id="UP000239872">
    <property type="component" value="Unassembled WGS sequence"/>
</dbReference>
<dbReference type="GO" id="GO:0046872">
    <property type="term" value="F:metal ion binding"/>
    <property type="evidence" value="ECO:0007669"/>
    <property type="project" value="UniProtKB-KW"/>
</dbReference>
<dbReference type="GO" id="GO:0016020">
    <property type="term" value="C:membrane"/>
    <property type="evidence" value="ECO:0007669"/>
    <property type="project" value="UniProtKB-SubCell"/>
</dbReference>
<evidence type="ECO:0000256" key="4">
    <source>
        <dbReference type="ARBA" id="ARBA00022723"/>
    </source>
</evidence>
<evidence type="ECO:0000256" key="1">
    <source>
        <dbReference type="ARBA" id="ARBA00001970"/>
    </source>
</evidence>
<comment type="caution">
    <text evidence="13">The sequence shown here is derived from an EMBL/GenBank/DDBJ whole genome shotgun (WGS) entry which is preliminary data.</text>
</comment>
<gene>
    <name evidence="13" type="ORF">CJD36_008760</name>
</gene>
<keyword evidence="3 12" id="KW-0812">Transmembrane</keyword>
<dbReference type="InterPro" id="IPR003780">
    <property type="entry name" value="COX15/CtaA_fam"/>
</dbReference>
<feature type="transmembrane region" description="Helical" evidence="12">
    <location>
        <begin position="251"/>
        <end position="269"/>
    </location>
</feature>
<reference evidence="13 14" key="1">
    <citation type="submission" date="2018-01" db="EMBL/GenBank/DDBJ databases">
        <title>A novel member of the phylum Bacteroidetes isolated from glacier ice.</title>
        <authorList>
            <person name="Liu Q."/>
            <person name="Xin Y.-H."/>
        </authorList>
    </citation>
    <scope>NUCLEOTIDE SEQUENCE [LARGE SCALE GENOMIC DNA]</scope>
    <source>
        <strain evidence="13 14">RB1R16</strain>
    </source>
</reference>
<dbReference type="RefSeq" id="WP_105038755.1">
    <property type="nucleotide sequence ID" value="NZ_PPSL01000002.1"/>
</dbReference>
<feature type="transmembrane region" description="Helical" evidence="12">
    <location>
        <begin position="124"/>
        <end position="146"/>
    </location>
</feature>
<keyword evidence="5 12" id="KW-1133">Transmembrane helix</keyword>
<accession>A0A2S7SZ74</accession>
<keyword evidence="7" id="KW-0408">Iron</keyword>
<dbReference type="GO" id="GO:0006784">
    <property type="term" value="P:heme A biosynthetic process"/>
    <property type="evidence" value="ECO:0007669"/>
    <property type="project" value="InterPro"/>
</dbReference>
<proteinExistence type="predicted"/>
<evidence type="ECO:0000256" key="9">
    <source>
        <dbReference type="ARBA" id="ARBA00023136"/>
    </source>
</evidence>
<evidence type="ECO:0000256" key="6">
    <source>
        <dbReference type="ARBA" id="ARBA00023002"/>
    </source>
</evidence>
<evidence type="ECO:0000256" key="3">
    <source>
        <dbReference type="ARBA" id="ARBA00022692"/>
    </source>
</evidence>
<feature type="transmembrane region" description="Helical" evidence="12">
    <location>
        <begin position="94"/>
        <end position="112"/>
    </location>
</feature>
<keyword evidence="4" id="KW-0479">Metal-binding</keyword>
<evidence type="ECO:0000256" key="7">
    <source>
        <dbReference type="ARBA" id="ARBA00023004"/>
    </source>
</evidence>
<dbReference type="AlphaFoldDB" id="A0A2S7SZ74"/>
<evidence type="ECO:0000256" key="12">
    <source>
        <dbReference type="SAM" id="Phobius"/>
    </source>
</evidence>
<feature type="transmembrane region" description="Helical" evidence="12">
    <location>
        <begin position="323"/>
        <end position="342"/>
    </location>
</feature>
<dbReference type="OrthoDB" id="9793156at2"/>
<protein>
    <submittedName>
        <fullName evidence="13">Heme A synthase</fullName>
    </submittedName>
</protein>